<evidence type="ECO:0000256" key="2">
    <source>
        <dbReference type="ARBA" id="ARBA00023125"/>
    </source>
</evidence>
<feature type="domain" description="HTH merR-type" evidence="4">
    <location>
        <begin position="21"/>
        <end position="90"/>
    </location>
</feature>
<organism evidence="5 6">
    <name type="scientific">Pseudomonas typographi</name>
    <dbReference type="NCBI Taxonomy" id="2715964"/>
    <lineage>
        <taxon>Bacteria</taxon>
        <taxon>Pseudomonadati</taxon>
        <taxon>Pseudomonadota</taxon>
        <taxon>Gammaproteobacteria</taxon>
        <taxon>Pseudomonadales</taxon>
        <taxon>Pseudomonadaceae</taxon>
        <taxon>Pseudomonas</taxon>
    </lineage>
</organism>
<evidence type="ECO:0000256" key="1">
    <source>
        <dbReference type="ARBA" id="ARBA00023015"/>
    </source>
</evidence>
<dbReference type="CDD" id="cd01104">
    <property type="entry name" value="HTH_MlrA-CarA"/>
    <property type="match status" value="1"/>
</dbReference>
<name>A0ABR7YZ29_9PSED</name>
<dbReference type="SMART" id="SM00422">
    <property type="entry name" value="HTH_MERR"/>
    <property type="match status" value="1"/>
</dbReference>
<dbReference type="InterPro" id="IPR003759">
    <property type="entry name" value="Cbl-bd_cap"/>
</dbReference>
<dbReference type="InterPro" id="IPR036594">
    <property type="entry name" value="Meth_synthase_dom"/>
</dbReference>
<accession>A0ABR7YZ29</accession>
<comment type="caution">
    <text evidence="5">The sequence shown here is derived from an EMBL/GenBank/DDBJ whole genome shotgun (WGS) entry which is preliminary data.</text>
</comment>
<evidence type="ECO:0000313" key="5">
    <source>
        <dbReference type="EMBL" id="MBD1598356.1"/>
    </source>
</evidence>
<dbReference type="PANTHER" id="PTHR30204">
    <property type="entry name" value="REDOX-CYCLING DRUG-SENSING TRANSCRIPTIONAL ACTIVATOR SOXR"/>
    <property type="match status" value="1"/>
</dbReference>
<reference evidence="5 6" key="1">
    <citation type="journal article" date="2020" name="Insects">
        <title>Bacteria Belonging to Pseudomonas typographi sp. nov. from the Bark Beetle Ips typographus Have Genomic Potential to Aid in the Host Ecology.</title>
        <authorList>
            <person name="Peral-Aranega E."/>
            <person name="Saati-Santamaria Z."/>
            <person name="Kolarik M."/>
            <person name="Rivas R."/>
            <person name="Garcia-Fraile P."/>
        </authorList>
    </citation>
    <scope>NUCLEOTIDE SEQUENCE [LARGE SCALE GENOMIC DNA]</scope>
    <source>
        <strain evidence="5 6">CA3A</strain>
    </source>
</reference>
<dbReference type="Proteomes" id="UP000805841">
    <property type="component" value="Unassembled WGS sequence"/>
</dbReference>
<dbReference type="Pfam" id="PF02607">
    <property type="entry name" value="B12-binding_2"/>
    <property type="match status" value="1"/>
</dbReference>
<protein>
    <submittedName>
        <fullName evidence="5">MerR family transcriptional regulator</fullName>
    </submittedName>
</protein>
<dbReference type="SUPFAM" id="SSF46955">
    <property type="entry name" value="Putative DNA-binding domain"/>
    <property type="match status" value="1"/>
</dbReference>
<dbReference type="Gene3D" id="1.10.1240.10">
    <property type="entry name" value="Methionine synthase domain"/>
    <property type="match status" value="1"/>
</dbReference>
<dbReference type="InterPro" id="IPR047057">
    <property type="entry name" value="MerR_fam"/>
</dbReference>
<proteinExistence type="predicted"/>
<dbReference type="Gene3D" id="1.10.1660.10">
    <property type="match status" value="1"/>
</dbReference>
<keyword evidence="1" id="KW-0805">Transcription regulation</keyword>
<dbReference type="Pfam" id="PF13411">
    <property type="entry name" value="MerR_1"/>
    <property type="match status" value="1"/>
</dbReference>
<gene>
    <name evidence="5" type="ORF">HAQ05_06505</name>
</gene>
<dbReference type="InterPro" id="IPR009061">
    <property type="entry name" value="DNA-bd_dom_put_sf"/>
</dbReference>
<keyword evidence="2" id="KW-0238">DNA-binding</keyword>
<keyword evidence="6" id="KW-1185">Reference proteome</keyword>
<dbReference type="InterPro" id="IPR000551">
    <property type="entry name" value="MerR-type_HTH_dom"/>
</dbReference>
<dbReference type="EMBL" id="JAAOCA010000006">
    <property type="protein sequence ID" value="MBD1598356.1"/>
    <property type="molecule type" value="Genomic_DNA"/>
</dbReference>
<evidence type="ECO:0000313" key="6">
    <source>
        <dbReference type="Proteomes" id="UP000805841"/>
    </source>
</evidence>
<keyword evidence="3" id="KW-0804">Transcription</keyword>
<sequence length="310" mass="34730">MTPSLAPQDDAEYGKALADGWLPIREVSRRTGVNPVTLRAWERRYGLIVPHRTPKGHRLYSSEHLERIETVLTWLNRGVAVSQVKALLDKNKPAERIQHRTEGEWVPAQQQLISAIADLAERRLDDRFNQAMALYPPATLCGQLLMPLLRELELRWQGQPGTAAERAFFFGWLRSKLGARIYHNNRQLNGAPLLFINLSDAMLEPALWFTAWLASSADCPVEVFDWPLPPGELDPALERLGARGAVLYSSRPLNLDTLAGRVSTSRYVLLAGPCVEIHRSDLALHADLGELPLAASPLDAYRQLQSTKLL</sequence>
<evidence type="ECO:0000259" key="4">
    <source>
        <dbReference type="PROSITE" id="PS50937"/>
    </source>
</evidence>
<dbReference type="PROSITE" id="PS50937">
    <property type="entry name" value="HTH_MERR_2"/>
    <property type="match status" value="1"/>
</dbReference>
<dbReference type="PANTHER" id="PTHR30204:SF67">
    <property type="entry name" value="HTH-TYPE TRANSCRIPTIONAL REGULATOR MLRA-RELATED"/>
    <property type="match status" value="1"/>
</dbReference>
<evidence type="ECO:0000256" key="3">
    <source>
        <dbReference type="ARBA" id="ARBA00023163"/>
    </source>
</evidence>
<dbReference type="RefSeq" id="WP_190418597.1">
    <property type="nucleotide sequence ID" value="NZ_JAAOCA010000006.1"/>
</dbReference>